<evidence type="ECO:0000256" key="9">
    <source>
        <dbReference type="ARBA" id="ARBA00022833"/>
    </source>
</evidence>
<evidence type="ECO:0000256" key="3">
    <source>
        <dbReference type="ARBA" id="ARBA00022475"/>
    </source>
</evidence>
<feature type="transmembrane region" description="Helical" evidence="14">
    <location>
        <begin position="72"/>
        <end position="88"/>
    </location>
</feature>
<evidence type="ECO:0000256" key="11">
    <source>
        <dbReference type="ARBA" id="ARBA00023049"/>
    </source>
</evidence>
<feature type="domain" description="Peptidase M50" evidence="18">
    <location>
        <begin position="77"/>
        <end position="148"/>
    </location>
</feature>
<evidence type="ECO:0000256" key="15">
    <source>
        <dbReference type="PIRSR" id="PIRSR006404-1"/>
    </source>
</evidence>
<keyword evidence="4 14" id="KW-0645">Protease</keyword>
<feature type="domain" description="Peptidase M50" evidence="18">
    <location>
        <begin position="165"/>
        <end position="202"/>
    </location>
</feature>
<dbReference type="RefSeq" id="WP_068112093.1">
    <property type="nucleotide sequence ID" value="NZ_CP015079.1"/>
</dbReference>
<evidence type="ECO:0000256" key="5">
    <source>
        <dbReference type="ARBA" id="ARBA00022692"/>
    </source>
</evidence>
<keyword evidence="12" id="KW-0129">CBS domain</keyword>
<evidence type="ECO:0000313" key="20">
    <source>
        <dbReference type="Proteomes" id="UP000077868"/>
    </source>
</evidence>
<dbReference type="CDD" id="cd06164">
    <property type="entry name" value="S2P-M50_SpoIVFB_CBS"/>
    <property type="match status" value="1"/>
</dbReference>
<feature type="transmembrane region" description="Helical" evidence="14">
    <location>
        <begin position="130"/>
        <end position="149"/>
    </location>
</feature>
<dbReference type="Pfam" id="PF02163">
    <property type="entry name" value="Peptidase_M50"/>
    <property type="match status" value="2"/>
</dbReference>
<feature type="transmembrane region" description="Helical" evidence="14">
    <location>
        <begin position="100"/>
        <end position="118"/>
    </location>
</feature>
<sequence length="392" mass="40655">MPASPSDPGPHGSSDRPSTAPTKRPPGSLKVGSIAGSDVLISSSWFVVAALIAVLVAPIVDQVQPGLGALKYVAGAAFAVLLYGSVLLHEASHALVARRLGFTVSSITLHFLGGMTSIEGEARRPREEFAIAVVGPLTSIAVGLGALALRPVTPDGLLLLAVEGLVVANLLVGVLNLVPGLPLDGGRVLKSLVWGVTGSVHRGTVVAAWGGRLTAVAVLVWPLVQAQVVGSEPDLLDFVLVLIISMFLWTGATAALVSARLRSRLPSLQARGLARRTLSVPADLPLAEAVRRANEVQAGGIVTLTADGAPLGLVNEAALLATPQERRPWVPVSSVTRTLETGLRLPVGIGGEELVRAITSTPATEYLLVHEDGSIYGVLATEDVDRAFRESR</sequence>
<dbReference type="AlphaFoldDB" id="A0A1A9GN52"/>
<dbReference type="PANTHER" id="PTHR39188">
    <property type="entry name" value="MEMBRANE-ASSOCIATED ZINC METALLOPROTEASE M50B"/>
    <property type="match status" value="1"/>
</dbReference>
<dbReference type="GO" id="GO:0046872">
    <property type="term" value="F:metal ion binding"/>
    <property type="evidence" value="ECO:0007669"/>
    <property type="project" value="UniProtKB-UniRule"/>
</dbReference>
<feature type="binding site" evidence="16">
    <location>
        <position position="89"/>
    </location>
    <ligand>
        <name>Zn(2+)</name>
        <dbReference type="ChEBI" id="CHEBI:29105"/>
        <note>catalytic</note>
    </ligand>
</feature>
<dbReference type="SUPFAM" id="SSF54631">
    <property type="entry name" value="CBS-domain pair"/>
    <property type="match status" value="1"/>
</dbReference>
<feature type="active site" evidence="15">
    <location>
        <position position="90"/>
    </location>
</feature>
<keyword evidence="3 14" id="KW-1003">Cell membrane</keyword>
<evidence type="ECO:0000256" key="17">
    <source>
        <dbReference type="SAM" id="MobiDB-lite"/>
    </source>
</evidence>
<dbReference type="EMBL" id="CP015079">
    <property type="protein sequence ID" value="ANH39728.1"/>
    <property type="molecule type" value="Genomic_DNA"/>
</dbReference>
<evidence type="ECO:0000256" key="8">
    <source>
        <dbReference type="ARBA" id="ARBA00022801"/>
    </source>
</evidence>
<feature type="binding site" evidence="16">
    <location>
        <position position="93"/>
    </location>
    <ligand>
        <name>Zn(2+)</name>
        <dbReference type="ChEBI" id="CHEBI:29105"/>
        <note>catalytic</note>
    </ligand>
</feature>
<comment type="cofactor">
    <cofactor evidence="14 16">
        <name>Zn(2+)</name>
        <dbReference type="ChEBI" id="CHEBI:29105"/>
    </cofactor>
    <text evidence="14 16">Binds 1 zinc ion per subunit.</text>
</comment>
<dbReference type="PIRSF" id="PIRSF006404">
    <property type="entry name" value="UCP006404_Pept_M50_CBS"/>
    <property type="match status" value="1"/>
</dbReference>
<keyword evidence="10 14" id="KW-1133">Transmembrane helix</keyword>
<accession>A0A1A9GN52</accession>
<dbReference type="GO" id="GO:0006508">
    <property type="term" value="P:proteolysis"/>
    <property type="evidence" value="ECO:0007669"/>
    <property type="project" value="UniProtKB-KW"/>
</dbReference>
<dbReference type="InterPro" id="IPR008915">
    <property type="entry name" value="Peptidase_M50"/>
</dbReference>
<evidence type="ECO:0000256" key="16">
    <source>
        <dbReference type="PIRSR" id="PIRSR006404-2"/>
    </source>
</evidence>
<gene>
    <name evidence="19" type="primary">rip3</name>
    <name evidence="19" type="ORF">I601_3321</name>
</gene>
<evidence type="ECO:0000256" key="6">
    <source>
        <dbReference type="ARBA" id="ARBA00022723"/>
    </source>
</evidence>
<dbReference type="GO" id="GO:0005886">
    <property type="term" value="C:plasma membrane"/>
    <property type="evidence" value="ECO:0007669"/>
    <property type="project" value="UniProtKB-SubCell"/>
</dbReference>
<dbReference type="InterPro" id="IPR016483">
    <property type="entry name" value="UCP006404_Pept_M50_CBS"/>
</dbReference>
<evidence type="ECO:0000313" key="19">
    <source>
        <dbReference type="EMBL" id="ANH39728.1"/>
    </source>
</evidence>
<name>A0A1A9GN52_9ACTN</name>
<keyword evidence="13 14" id="KW-0472">Membrane</keyword>
<feature type="region of interest" description="Disordered" evidence="17">
    <location>
        <begin position="1"/>
        <end position="28"/>
    </location>
</feature>
<dbReference type="KEGG" id="ndk:I601_3321"/>
<feature type="compositionally biased region" description="Low complexity" evidence="17">
    <location>
        <begin position="9"/>
        <end position="18"/>
    </location>
</feature>
<keyword evidence="20" id="KW-1185">Reference proteome</keyword>
<proteinExistence type="inferred from homology"/>
<dbReference type="OrthoDB" id="9781963at2"/>
<evidence type="ECO:0000256" key="2">
    <source>
        <dbReference type="ARBA" id="ARBA00007931"/>
    </source>
</evidence>
<feature type="transmembrane region" description="Helical" evidence="14">
    <location>
        <begin position="39"/>
        <end position="60"/>
    </location>
</feature>
<feature type="binding site" evidence="16">
    <location>
        <position position="184"/>
    </location>
    <ligand>
        <name>Zn(2+)</name>
        <dbReference type="ChEBI" id="CHEBI:29105"/>
        <note>catalytic</note>
    </ligand>
</feature>
<keyword evidence="11 14" id="KW-0482">Metalloprotease</keyword>
<keyword evidence="6 14" id="KW-0479">Metal-binding</keyword>
<organism evidence="19 20">
    <name type="scientific">Nocardioides dokdonensis FR1436</name>
    <dbReference type="NCBI Taxonomy" id="1300347"/>
    <lineage>
        <taxon>Bacteria</taxon>
        <taxon>Bacillati</taxon>
        <taxon>Actinomycetota</taxon>
        <taxon>Actinomycetes</taxon>
        <taxon>Propionibacteriales</taxon>
        <taxon>Nocardioidaceae</taxon>
        <taxon>Nocardioides</taxon>
    </lineage>
</organism>
<evidence type="ECO:0000256" key="7">
    <source>
        <dbReference type="ARBA" id="ARBA00022737"/>
    </source>
</evidence>
<evidence type="ECO:0000256" key="10">
    <source>
        <dbReference type="ARBA" id="ARBA00022989"/>
    </source>
</evidence>
<evidence type="ECO:0000256" key="4">
    <source>
        <dbReference type="ARBA" id="ARBA00022670"/>
    </source>
</evidence>
<evidence type="ECO:0000256" key="14">
    <source>
        <dbReference type="PIRNR" id="PIRNR006404"/>
    </source>
</evidence>
<evidence type="ECO:0000256" key="1">
    <source>
        <dbReference type="ARBA" id="ARBA00004651"/>
    </source>
</evidence>
<keyword evidence="7" id="KW-0677">Repeat</keyword>
<feature type="transmembrane region" description="Helical" evidence="14">
    <location>
        <begin position="156"/>
        <end position="178"/>
    </location>
</feature>
<keyword evidence="8 14" id="KW-0378">Hydrolase</keyword>
<dbReference type="PATRIC" id="fig|1300347.3.peg.3329"/>
<evidence type="ECO:0000256" key="12">
    <source>
        <dbReference type="ARBA" id="ARBA00023122"/>
    </source>
</evidence>
<feature type="transmembrane region" description="Helical" evidence="14">
    <location>
        <begin position="238"/>
        <end position="259"/>
    </location>
</feature>
<dbReference type="InterPro" id="IPR046342">
    <property type="entry name" value="CBS_dom_sf"/>
</dbReference>
<comment type="similarity">
    <text evidence="2 14">Belongs to the peptidase M50B family.</text>
</comment>
<protein>
    <recommendedName>
        <fullName evidence="14">Zinc metalloprotease</fullName>
    </recommendedName>
</protein>
<dbReference type="STRING" id="1300347.I601_3321"/>
<dbReference type="PANTHER" id="PTHR39188:SF3">
    <property type="entry name" value="STAGE IV SPORULATION PROTEIN FB"/>
    <property type="match status" value="1"/>
</dbReference>
<dbReference type="GO" id="GO:0008237">
    <property type="term" value="F:metallopeptidase activity"/>
    <property type="evidence" value="ECO:0007669"/>
    <property type="project" value="UniProtKB-UniRule"/>
</dbReference>
<keyword evidence="9 14" id="KW-0862">Zinc</keyword>
<evidence type="ECO:0000259" key="18">
    <source>
        <dbReference type="Pfam" id="PF02163"/>
    </source>
</evidence>
<dbReference type="Proteomes" id="UP000077868">
    <property type="component" value="Chromosome"/>
</dbReference>
<keyword evidence="5 14" id="KW-0812">Transmembrane</keyword>
<comment type="subcellular location">
    <subcellularLocation>
        <location evidence="1 14">Cell membrane</location>
        <topology evidence="1 14">Multi-pass membrane protein</topology>
    </subcellularLocation>
</comment>
<evidence type="ECO:0000256" key="13">
    <source>
        <dbReference type="ARBA" id="ARBA00023136"/>
    </source>
</evidence>
<reference evidence="19 20" key="1">
    <citation type="submission" date="2016-03" db="EMBL/GenBank/DDBJ databases">
        <title>Complete genome sequence of a soil Actinobacterium, Nocardioides dokdonensis FR1436.</title>
        <authorList>
            <person name="Kwon S.-K."/>
            <person name="Kim K."/>
            <person name="Kim J.F."/>
        </authorList>
    </citation>
    <scope>NUCLEOTIDE SEQUENCE [LARGE SCALE GENOMIC DNA]</scope>
    <source>
        <strain evidence="19 20">FR1436</strain>
    </source>
</reference>